<feature type="domain" description="C2H2-type" evidence="6">
    <location>
        <begin position="1844"/>
        <end position="1872"/>
    </location>
</feature>
<evidence type="ECO:0000256" key="1">
    <source>
        <dbReference type="ARBA" id="ARBA00022723"/>
    </source>
</evidence>
<feature type="domain" description="C2H2-type" evidence="6">
    <location>
        <begin position="2156"/>
        <end position="2184"/>
    </location>
</feature>
<proteinExistence type="predicted"/>
<keyword evidence="1" id="KW-0479">Metal-binding</keyword>
<feature type="domain" description="C2H2-type" evidence="6">
    <location>
        <begin position="245"/>
        <end position="268"/>
    </location>
</feature>
<evidence type="ECO:0000256" key="2">
    <source>
        <dbReference type="ARBA" id="ARBA00022737"/>
    </source>
</evidence>
<feature type="domain" description="C2H2-type" evidence="6">
    <location>
        <begin position="1791"/>
        <end position="1814"/>
    </location>
</feature>
<gene>
    <name evidence="7" type="ORF">PAPOLLO_LOCUS27233</name>
</gene>
<feature type="domain" description="C2H2-type" evidence="6">
    <location>
        <begin position="1477"/>
        <end position="1500"/>
    </location>
</feature>
<evidence type="ECO:0000313" key="8">
    <source>
        <dbReference type="Proteomes" id="UP000691718"/>
    </source>
</evidence>
<dbReference type="Proteomes" id="UP000691718">
    <property type="component" value="Unassembled WGS sequence"/>
</dbReference>
<dbReference type="FunFam" id="3.30.160.60:FF:000065">
    <property type="entry name" value="B-cell CLL/lymphoma 6, member B"/>
    <property type="match status" value="1"/>
</dbReference>
<feature type="domain" description="C2H2-type" evidence="6">
    <location>
        <begin position="1505"/>
        <end position="1528"/>
    </location>
</feature>
<evidence type="ECO:0000259" key="6">
    <source>
        <dbReference type="PROSITE" id="PS50157"/>
    </source>
</evidence>
<accession>A0A8S3YD46</accession>
<dbReference type="Pfam" id="PF00096">
    <property type="entry name" value="zf-C2H2"/>
    <property type="match status" value="6"/>
</dbReference>
<reference evidence="7" key="1">
    <citation type="submission" date="2021-04" db="EMBL/GenBank/DDBJ databases">
        <authorList>
            <person name="Tunstrom K."/>
        </authorList>
    </citation>
    <scope>NUCLEOTIDE SEQUENCE</scope>
</reference>
<keyword evidence="8" id="KW-1185">Reference proteome</keyword>
<feature type="domain" description="C2H2-type" evidence="6">
    <location>
        <begin position="551"/>
        <end position="573"/>
    </location>
</feature>
<feature type="domain" description="C2H2-type" evidence="6">
    <location>
        <begin position="1082"/>
        <end position="1104"/>
    </location>
</feature>
<dbReference type="PANTHER" id="PTHR24379:SF121">
    <property type="entry name" value="C2H2-TYPE DOMAIN-CONTAINING PROTEIN"/>
    <property type="match status" value="1"/>
</dbReference>
<feature type="domain" description="C2H2-type" evidence="6">
    <location>
        <begin position="2213"/>
        <end position="2235"/>
    </location>
</feature>
<organism evidence="7 8">
    <name type="scientific">Parnassius apollo</name>
    <name type="common">Apollo butterfly</name>
    <name type="synonym">Papilio apollo</name>
    <dbReference type="NCBI Taxonomy" id="110799"/>
    <lineage>
        <taxon>Eukaryota</taxon>
        <taxon>Metazoa</taxon>
        <taxon>Ecdysozoa</taxon>
        <taxon>Arthropoda</taxon>
        <taxon>Hexapoda</taxon>
        <taxon>Insecta</taxon>
        <taxon>Pterygota</taxon>
        <taxon>Neoptera</taxon>
        <taxon>Endopterygota</taxon>
        <taxon>Lepidoptera</taxon>
        <taxon>Glossata</taxon>
        <taxon>Ditrysia</taxon>
        <taxon>Papilionoidea</taxon>
        <taxon>Papilionidae</taxon>
        <taxon>Parnassiinae</taxon>
        <taxon>Parnassini</taxon>
        <taxon>Parnassius</taxon>
        <taxon>Parnassius</taxon>
    </lineage>
</organism>
<dbReference type="InterPro" id="IPR013087">
    <property type="entry name" value="Znf_C2H2_type"/>
</dbReference>
<dbReference type="Pfam" id="PF12756">
    <property type="entry name" value="zf-C2H2_2"/>
    <property type="match status" value="1"/>
</dbReference>
<feature type="domain" description="C2H2-type" evidence="6">
    <location>
        <begin position="2185"/>
        <end position="2212"/>
    </location>
</feature>
<evidence type="ECO:0000256" key="4">
    <source>
        <dbReference type="ARBA" id="ARBA00022833"/>
    </source>
</evidence>
<dbReference type="PANTHER" id="PTHR24379">
    <property type="entry name" value="KRAB AND ZINC FINGER DOMAIN-CONTAINING"/>
    <property type="match status" value="1"/>
</dbReference>
<feature type="domain" description="C2H2-type" evidence="6">
    <location>
        <begin position="879"/>
        <end position="903"/>
    </location>
</feature>
<name>A0A8S3YD46_PARAO</name>
<keyword evidence="3 5" id="KW-0863">Zinc-finger</keyword>
<dbReference type="PROSITE" id="PS50157">
    <property type="entry name" value="ZINC_FINGER_C2H2_2"/>
    <property type="match status" value="34"/>
</dbReference>
<feature type="domain" description="C2H2-type" evidence="6">
    <location>
        <begin position="369"/>
        <end position="396"/>
    </location>
</feature>
<feature type="domain" description="C2H2-type" evidence="6">
    <location>
        <begin position="1819"/>
        <end position="1842"/>
    </location>
</feature>
<evidence type="ECO:0000256" key="5">
    <source>
        <dbReference type="PROSITE-ProRule" id="PRU00042"/>
    </source>
</evidence>
<feature type="domain" description="C2H2-type" evidence="6">
    <location>
        <begin position="907"/>
        <end position="935"/>
    </location>
</feature>
<feature type="domain" description="C2H2-type" evidence="6">
    <location>
        <begin position="81"/>
        <end position="104"/>
    </location>
</feature>
<feature type="domain" description="C2H2-type" evidence="6">
    <location>
        <begin position="651"/>
        <end position="679"/>
    </location>
</feature>
<feature type="domain" description="C2H2-type" evidence="6">
    <location>
        <begin position="1950"/>
        <end position="1973"/>
    </location>
</feature>
<feature type="domain" description="C2H2-type" evidence="6">
    <location>
        <begin position="452"/>
        <end position="480"/>
    </location>
</feature>
<dbReference type="EMBL" id="CAJQZP010001624">
    <property type="protein sequence ID" value="CAG5057468.1"/>
    <property type="molecule type" value="Genomic_DNA"/>
</dbReference>
<keyword evidence="4" id="KW-0862">Zinc</keyword>
<comment type="caution">
    <text evidence="7">The sequence shown here is derived from an EMBL/GenBank/DDBJ whole genome shotgun (WGS) entry which is preliminary data.</text>
</comment>
<feature type="domain" description="C2H2-type" evidence="6">
    <location>
        <begin position="1019"/>
        <end position="1046"/>
    </location>
</feature>
<feature type="domain" description="C2H2-type" evidence="6">
    <location>
        <begin position="1763"/>
        <end position="1791"/>
    </location>
</feature>
<evidence type="ECO:0000313" key="7">
    <source>
        <dbReference type="EMBL" id="CAG5057468.1"/>
    </source>
</evidence>
<feature type="domain" description="C2H2-type" evidence="6">
    <location>
        <begin position="1174"/>
        <end position="1202"/>
    </location>
</feature>
<dbReference type="PROSITE" id="PS00028">
    <property type="entry name" value="ZINC_FINGER_C2H2_1"/>
    <property type="match status" value="44"/>
</dbReference>
<feature type="domain" description="C2H2-type" evidence="6">
    <location>
        <begin position="962"/>
        <end position="990"/>
    </location>
</feature>
<feature type="domain" description="C2H2-type" evidence="6">
    <location>
        <begin position="2074"/>
        <end position="2102"/>
    </location>
</feature>
<feature type="domain" description="C2H2-type" evidence="6">
    <location>
        <begin position="991"/>
        <end position="1018"/>
    </location>
</feature>
<feature type="domain" description="C2H2-type" evidence="6">
    <location>
        <begin position="1560"/>
        <end position="1588"/>
    </location>
</feature>
<feature type="domain" description="C2H2-type" evidence="6">
    <location>
        <begin position="481"/>
        <end position="508"/>
    </location>
</feature>
<dbReference type="InterPro" id="IPR041661">
    <property type="entry name" value="ZN622/Rei1/Reh1_Znf-C2H2"/>
</dbReference>
<feature type="domain" description="C2H2-type" evidence="6">
    <location>
        <begin position="1589"/>
        <end position="1616"/>
    </location>
</feature>
<dbReference type="GO" id="GO:0008270">
    <property type="term" value="F:zinc ion binding"/>
    <property type="evidence" value="ECO:0007669"/>
    <property type="project" value="UniProtKB-KW"/>
</dbReference>
<dbReference type="SMART" id="SM00355">
    <property type="entry name" value="ZnF_C2H2"/>
    <property type="match status" value="57"/>
</dbReference>
<keyword evidence="2" id="KW-0677">Repeat</keyword>
<feature type="domain" description="C2H2-type" evidence="6">
    <location>
        <begin position="1229"/>
        <end position="1257"/>
    </location>
</feature>
<feature type="domain" description="C2H2-type" evidence="6">
    <location>
        <begin position="1671"/>
        <end position="1693"/>
    </location>
</feature>
<dbReference type="OrthoDB" id="40579at2759"/>
<feature type="domain" description="C2H2-type" evidence="6">
    <location>
        <begin position="109"/>
        <end position="132"/>
    </location>
</feature>
<sequence>MEIKIDISDIRCQICDEPFPTIDEVLNHLNVKHKLEYDKGVEMAIEEYQLADLKCLACDEKFSYFGYLVSHVNNNHPKNCLICDNCSQKFNKKRDLFSHMKNYHREGGYRCDLCPQKFTSLNILRKHRNNRHLTRCNICLLKLPSAALKQKHMDLEHPDDGSLTCDNCCKEFHTKQGLKMHTRKCKGVEEVLEIGIKREGYEAMDVDDSYEDLVKRPSVKQIRENIVTIINMSTAIPFNFYKNKFNCFYCSKDFADSDSMRDHTVVEHPVCDVKQKCIRKCRESVACVKIDISTLACKVCFQSISELDILIDHLIDKHNANYDKSITTCLQPYKLIKDHMACPVCPSEVFRFFGTLLKHMNNRHTNNNIICVYCGQTFRRDQNLRVHIWRHHRDGRFKCNICGAECNIPSRLYMHMAKAHGVKAAKCPKCPESFATQYLRQKHLIDVHESGHKCSYCGKLFTRNSFMRDHVRRTHLKEKNVECTICNMKFFNNILLRRHMVKHSGEKNFNCDICEQNHEAIAEETAMRRRRILAILFNNTTIIPFKWRGNYICFYCDLKFVQYKELYEHTKSHGPYDIHGVSLKCNLAESFKEHMQNFREVKFDISNLICELCERSFDDLSAVINHLINKHKFDMDKDIDISVEGYNLKELKCTLCEKKFDCIEDLILHVYIKHSQRSSTEQTCPIRKYSKELLSKFPGSRQSKEGNTKLYTARIVETSESLDISRRQMIKLNRKNLACIIKMSTAIPFKYYQNRFTCFYCSKTFSEHEEMRGHTNSVHSFAEIEGSLPEILKKITSRATVDISSLSCRVCNEHFDELYILIDHLIVAHHVKCDRSVIGAIQAFKLVKYEMECPSCPNKFSYFNTLLKHINEEHKAKLHLCSTCGARFGSEAVLTSHVTRTHSKAAFQCTECNASFKVLIKLKSHKARVHGSKEFPCSMCEEKFLTDYGKHKHLLTMHGIGHRCTHCDRMFIKDSFMRNHVRRIHLVEREIECTVCKKKFFDKEQLKFHMVKHIGSRDFHCDICGKGFFWKKNLRVHINSHSKRTDKNGRDKTPSCNKLRRRNLQILFNNTTLIPFKWRGKYMCFYCGEDLPGYGELRKHTKAHGFCSETDRAIKLVKAGDVEVKIDVSNIACKLCEDTFNEFDEIVDHLYTKHGLSYDREVRLEITKYRLADLKCLLCDQQFSYFNKLVIHVNNCHPNQRLLCHECDQKFNKRRDLDAHIRSRHKKNYTCLKCSVTFKSNSELHTHKMNAHASSCNICFRQFSSANKRLKHMKVDHVSDALQCGFCLKVMTTRQGFLRHATTCTRTIDGVKISEPILVGDEEKKPTVKQIRNDLACILNMSTAIPFKHYMGKFRCFYCSKDFTDCDDLKQHTVMEHPFCDIRLKSMKLRNREEGRIKIDTSKLSCKVCYESMPNLNHLIDHLTTEHKADIDKTIDIQLQPYKLMKDNFACPICGKVYRYFAMLLKHVSVTHTDNKNVCAYCGKCFRSHPNLRAHVSRRHRAAAFRCKHCNSEFISNNHLRTHLGKAHGAKIVQCLECKERFTSRYFMQRHLINSHRSGHKCTYCGKLFIRNSFMVNHIRRTHFKEKNVECSLCCERFFDAQRLKMHMVKHYGERNFHCDVCGKKFLWKKNLKDEIPQGPYENCTSERRRKNLQILFNNTTILPFKWRGRCLCFYCGKSYTEYTDFRKHTQSHGPCTTKDYSLKLIKGNHIEIKIDVSDITCEICNEAFTTFDEIIDHLIRKHNMDYDKSIDTPFQEYRLADFRCLLCDQQFTYFGYLVNHVNNVHPQNNYICNYCGASFNKKRDLALHLQHNHRQGGYSCPECPQSFESHSLLRKHQNDFHFRKCKRCGMNFASYSLLLKHIQCDHPDDGSAKCPHCSKQCHSSQGLKQHIAKCKINMLAQIDHSVDNNISLDNILQPKKKQNVLQIRQNIQCVLNMSTALPFKFFAKYYCFYCSKKFVEFDELREHTVVEHPVCDLKSKSMMKCKGERITVKVDITDLSCKICGQAMDNLDILIDHLISQHDANYDKTVIGCLEPYRVIKDNMPCPICPNRVFRYFGILLRHINSEHSNNNKICDFCGRSFKNVTNLKVHITYAHTGACECDICGTKYKNQWCLSRHKAKSHNAKDYKCPKCPELFQSEYHRQKHLIKVHDIGHKCTYCGKMFTRNSFMKNHIRRTHLKEKNVICSVCNERFFDNYLLRMHMVKHEGERKFSCEVCGKAFLRRSNLSSHKEMHKKYGHLQP</sequence>
<feature type="domain" description="C2H2-type" evidence="6">
    <location>
        <begin position="1202"/>
        <end position="1230"/>
    </location>
</feature>
<protein>
    <submittedName>
        <fullName evidence="7">(apollo) hypothetical protein</fullName>
    </submittedName>
</protein>
<feature type="domain" description="C2H2-type" evidence="6">
    <location>
        <begin position="1449"/>
        <end position="1477"/>
    </location>
</feature>
<feature type="domain" description="C2H2-type" evidence="6">
    <location>
        <begin position="1354"/>
        <end position="1377"/>
    </location>
</feature>
<evidence type="ECO:0000256" key="3">
    <source>
        <dbReference type="ARBA" id="ARBA00022771"/>
    </source>
</evidence>
<feature type="domain" description="C2H2-type" evidence="6">
    <location>
        <begin position="756"/>
        <end position="784"/>
    </location>
</feature>
<dbReference type="FunFam" id="3.30.160.60:FF:000671">
    <property type="entry name" value="Zinc finger protein 26"/>
    <property type="match status" value="1"/>
</dbReference>